<dbReference type="InterPro" id="IPR050493">
    <property type="entry name" value="FAD-dep_Monooxygenase_BioMet"/>
</dbReference>
<sequence length="486" mass="52790">MSRQRGRVNVGVCGGGIGGLTAAIALARGGSQVTVLEAAPELGEIGAGIQMTPNVARLLVRYGVSEIIGDDLVQCDRINMRGPDGSIVGFSDFKSIIKNFGFPWWVVRRDQLLAGLAEGARRHGVNVVTGARVDNIQSSSSATGPWGPKVTVKTEKGQSFEFDFVVGADGLRSTIRTRLFPAVKPTALTMNAAYRAVIPYDEVFAKIPEARELLGNNIDVWMAPGSYLISYPMTAGRDFNMVLSHHTRDGHVVVDAEDARIDELRDSFSGYEPTVRKIVALINESKRWPLLQTGPMTSWTNSDKNIVLMGDAAHSMVNHMAQGAATSMEDGAFLGKVIAEVGRGILSLTEAVNIYEKMRMVRAWTKQQASFTNGEIAFLSGSQLQARDTASRVEAAGPHLNPVHPVPPPPSYRSWNIWGYADGIPGVYAYDAEGDADSAVCDYLAQQGPVDPNTRVSQRLREKWWSWSTIEATQGEALIKGDKSRL</sequence>
<dbReference type="GO" id="GO:0004497">
    <property type="term" value="F:monooxygenase activity"/>
    <property type="evidence" value="ECO:0007669"/>
    <property type="project" value="UniProtKB-KW"/>
</dbReference>
<keyword evidence="5" id="KW-0503">Monooxygenase</keyword>
<evidence type="ECO:0000256" key="5">
    <source>
        <dbReference type="ARBA" id="ARBA00023033"/>
    </source>
</evidence>
<dbReference type="PANTHER" id="PTHR13789:SF306">
    <property type="entry name" value="HYDROXYLASE, PUTATIVE-RELATED"/>
    <property type="match status" value="1"/>
</dbReference>
<feature type="domain" description="FAD-binding" evidence="6">
    <location>
        <begin position="8"/>
        <end position="364"/>
    </location>
</feature>
<reference evidence="7 8" key="1">
    <citation type="submission" date="2017-03" db="EMBL/GenBank/DDBJ databases">
        <title>Genomes of endolithic fungi from Antarctica.</title>
        <authorList>
            <person name="Coleine C."/>
            <person name="Masonjones S."/>
            <person name="Stajich J.E."/>
        </authorList>
    </citation>
    <scope>NUCLEOTIDE SEQUENCE [LARGE SCALE GENOMIC DNA]</scope>
    <source>
        <strain evidence="7 8">CCFEE 6314</strain>
    </source>
</reference>
<dbReference type="Pfam" id="PF01494">
    <property type="entry name" value="FAD_binding_3"/>
    <property type="match status" value="1"/>
</dbReference>
<dbReference type="Gene3D" id="3.50.50.60">
    <property type="entry name" value="FAD/NAD(P)-binding domain"/>
    <property type="match status" value="1"/>
</dbReference>
<evidence type="ECO:0000256" key="4">
    <source>
        <dbReference type="ARBA" id="ARBA00023002"/>
    </source>
</evidence>
<dbReference type="SUPFAM" id="SSF54373">
    <property type="entry name" value="FAD-linked reductases, C-terminal domain"/>
    <property type="match status" value="1"/>
</dbReference>
<organism evidence="7 8">
    <name type="scientific">Exophiala mesophila</name>
    <name type="common">Black yeast-like fungus</name>
    <dbReference type="NCBI Taxonomy" id="212818"/>
    <lineage>
        <taxon>Eukaryota</taxon>
        <taxon>Fungi</taxon>
        <taxon>Dikarya</taxon>
        <taxon>Ascomycota</taxon>
        <taxon>Pezizomycotina</taxon>
        <taxon>Eurotiomycetes</taxon>
        <taxon>Chaetothyriomycetidae</taxon>
        <taxon>Chaetothyriales</taxon>
        <taxon>Herpotrichiellaceae</taxon>
        <taxon>Exophiala</taxon>
    </lineage>
</organism>
<dbReference type="GO" id="GO:0071949">
    <property type="term" value="F:FAD binding"/>
    <property type="evidence" value="ECO:0007669"/>
    <property type="project" value="InterPro"/>
</dbReference>
<dbReference type="OrthoDB" id="420606at2759"/>
<dbReference type="PRINTS" id="PR00420">
    <property type="entry name" value="RNGMNOXGNASE"/>
</dbReference>
<comment type="caution">
    <text evidence="7">The sequence shown here is derived from an EMBL/GenBank/DDBJ whole genome shotgun (WGS) entry which is preliminary data.</text>
</comment>
<dbReference type="PANTHER" id="PTHR13789">
    <property type="entry name" value="MONOOXYGENASE"/>
    <property type="match status" value="1"/>
</dbReference>
<keyword evidence="3" id="KW-0274">FAD</keyword>
<protein>
    <recommendedName>
        <fullName evidence="6">FAD-binding domain-containing protein</fullName>
    </recommendedName>
</protein>
<proteinExistence type="inferred from homology"/>
<dbReference type="InterPro" id="IPR002938">
    <property type="entry name" value="FAD-bd"/>
</dbReference>
<dbReference type="Proteomes" id="UP000288859">
    <property type="component" value="Unassembled WGS sequence"/>
</dbReference>
<dbReference type="VEuPathDB" id="FungiDB:PV10_07604"/>
<evidence type="ECO:0000313" key="7">
    <source>
        <dbReference type="EMBL" id="RVX74484.1"/>
    </source>
</evidence>
<keyword evidence="2" id="KW-0285">Flavoprotein</keyword>
<accession>A0A438NFH8</accession>
<dbReference type="EMBL" id="NAJM01000004">
    <property type="protein sequence ID" value="RVX74484.1"/>
    <property type="molecule type" value="Genomic_DNA"/>
</dbReference>
<gene>
    <name evidence="7" type="ORF">B0A52_01610</name>
</gene>
<dbReference type="AlphaFoldDB" id="A0A438NFH8"/>
<evidence type="ECO:0000313" key="8">
    <source>
        <dbReference type="Proteomes" id="UP000288859"/>
    </source>
</evidence>
<evidence type="ECO:0000256" key="2">
    <source>
        <dbReference type="ARBA" id="ARBA00022630"/>
    </source>
</evidence>
<dbReference type="SUPFAM" id="SSF51905">
    <property type="entry name" value="FAD/NAD(P)-binding domain"/>
    <property type="match status" value="1"/>
</dbReference>
<keyword evidence="4" id="KW-0560">Oxidoreductase</keyword>
<comment type="similarity">
    <text evidence="1">Belongs to the paxM FAD-dependent monooxygenase family.</text>
</comment>
<dbReference type="InterPro" id="IPR036188">
    <property type="entry name" value="FAD/NAD-bd_sf"/>
</dbReference>
<evidence type="ECO:0000256" key="1">
    <source>
        <dbReference type="ARBA" id="ARBA00007992"/>
    </source>
</evidence>
<evidence type="ECO:0000259" key="6">
    <source>
        <dbReference type="Pfam" id="PF01494"/>
    </source>
</evidence>
<name>A0A438NFH8_EXOME</name>
<evidence type="ECO:0000256" key="3">
    <source>
        <dbReference type="ARBA" id="ARBA00022827"/>
    </source>
</evidence>